<dbReference type="Proteomes" id="UP000808914">
    <property type="component" value="Unassembled WGS sequence"/>
</dbReference>
<evidence type="ECO:0000313" key="3">
    <source>
        <dbReference type="EMBL" id="MBM7646752.1"/>
    </source>
</evidence>
<dbReference type="SUPFAM" id="SSF46600">
    <property type="entry name" value="C-terminal UvrC-binding domain of UvrB"/>
    <property type="match status" value="1"/>
</dbReference>
<dbReference type="PIRSF" id="PIRSF015034">
    <property type="entry name" value="YacH"/>
    <property type="match status" value="1"/>
</dbReference>
<name>A0ABS2Q378_9BACL</name>
<accession>A0ABS2Q378</accession>
<dbReference type="InterPro" id="IPR025542">
    <property type="entry name" value="YacH"/>
</dbReference>
<gene>
    <name evidence="3" type="ORF">JOD45_002985</name>
</gene>
<dbReference type="GO" id="GO:0016301">
    <property type="term" value="F:kinase activity"/>
    <property type="evidence" value="ECO:0007669"/>
    <property type="project" value="UniProtKB-KW"/>
</dbReference>
<feature type="coiled-coil region" evidence="1">
    <location>
        <begin position="129"/>
        <end position="168"/>
    </location>
</feature>
<feature type="domain" description="UVR" evidence="2">
    <location>
        <begin position="133"/>
        <end position="168"/>
    </location>
</feature>
<proteinExistence type="predicted"/>
<dbReference type="Gene3D" id="4.10.860.10">
    <property type="entry name" value="UVR domain"/>
    <property type="match status" value="1"/>
</dbReference>
<keyword evidence="4" id="KW-1185">Reference proteome</keyword>
<protein>
    <submittedName>
        <fullName evidence="3">Protein arginine kinase activator</fullName>
    </submittedName>
</protein>
<dbReference type="PANTHER" id="PTHR38430:SF1">
    <property type="entry name" value="PROTEIN-ARGININE KINASE ACTIVATOR PROTEIN"/>
    <property type="match status" value="1"/>
</dbReference>
<keyword evidence="3" id="KW-0418">Kinase</keyword>
<organism evidence="3 4">
    <name type="scientific">Scopulibacillus daqui</name>
    <dbReference type="NCBI Taxonomy" id="1469162"/>
    <lineage>
        <taxon>Bacteria</taxon>
        <taxon>Bacillati</taxon>
        <taxon>Bacillota</taxon>
        <taxon>Bacilli</taxon>
        <taxon>Bacillales</taxon>
        <taxon>Sporolactobacillaceae</taxon>
        <taxon>Scopulibacillus</taxon>
    </lineage>
</organism>
<keyword evidence="3" id="KW-0808">Transferase</keyword>
<dbReference type="PROSITE" id="PS50151">
    <property type="entry name" value="UVR"/>
    <property type="match status" value="1"/>
</dbReference>
<dbReference type="EMBL" id="JAFBER010000028">
    <property type="protein sequence ID" value="MBM7646752.1"/>
    <property type="molecule type" value="Genomic_DNA"/>
</dbReference>
<dbReference type="RefSeq" id="WP_205004632.1">
    <property type="nucleotide sequence ID" value="NZ_JAFBER010000028.1"/>
</dbReference>
<dbReference type="PANTHER" id="PTHR38430">
    <property type="entry name" value="PROTEIN-ARGININE KINASE ACTIVATOR PROTEIN"/>
    <property type="match status" value="1"/>
</dbReference>
<dbReference type="Pfam" id="PF02151">
    <property type="entry name" value="UVR"/>
    <property type="match status" value="1"/>
</dbReference>
<dbReference type="InterPro" id="IPR036876">
    <property type="entry name" value="UVR_dom_sf"/>
</dbReference>
<sequence length="171" mass="19678">MECQECHLRPATLHFTKIVNGQKIEYHLCDHCAKEKGDIMAESNGFSIHDLLSGLLNFEQPMEEKVNQHHGALQCPTCGLTYPEFVKIGKFGCEDCYKTFNSKLDPVFRKIHGGNTIHKGKIPKRVGKDISVKRKLKDLKERLQRLVENEEFEKAAEVRDEIRSLENRGNR</sequence>
<evidence type="ECO:0000259" key="2">
    <source>
        <dbReference type="PROSITE" id="PS50151"/>
    </source>
</evidence>
<reference evidence="3 4" key="1">
    <citation type="submission" date="2021-01" db="EMBL/GenBank/DDBJ databases">
        <title>Genomic Encyclopedia of Type Strains, Phase IV (KMG-IV): sequencing the most valuable type-strain genomes for metagenomic binning, comparative biology and taxonomic classification.</title>
        <authorList>
            <person name="Goeker M."/>
        </authorList>
    </citation>
    <scope>NUCLEOTIDE SEQUENCE [LARGE SCALE GENOMIC DNA]</scope>
    <source>
        <strain evidence="3 4">DSM 28236</strain>
    </source>
</reference>
<evidence type="ECO:0000256" key="1">
    <source>
        <dbReference type="SAM" id="Coils"/>
    </source>
</evidence>
<evidence type="ECO:0000313" key="4">
    <source>
        <dbReference type="Proteomes" id="UP000808914"/>
    </source>
</evidence>
<comment type="caution">
    <text evidence="3">The sequence shown here is derived from an EMBL/GenBank/DDBJ whole genome shotgun (WGS) entry which is preliminary data.</text>
</comment>
<dbReference type="InterPro" id="IPR001943">
    <property type="entry name" value="UVR_dom"/>
</dbReference>
<keyword evidence="1" id="KW-0175">Coiled coil</keyword>